<evidence type="ECO:0000313" key="2">
    <source>
        <dbReference type="EMBL" id="OJT08603.1"/>
    </source>
</evidence>
<keyword evidence="3" id="KW-1185">Reference proteome</keyword>
<feature type="signal peptide" evidence="1">
    <location>
        <begin position="1"/>
        <end position="19"/>
    </location>
</feature>
<dbReference type="AlphaFoldDB" id="A0A1M2VM10"/>
<dbReference type="OrthoDB" id="2745955at2759"/>
<dbReference type="Proteomes" id="UP000184267">
    <property type="component" value="Unassembled WGS sequence"/>
</dbReference>
<protein>
    <recommendedName>
        <fullName evidence="4">Hydrophobin</fullName>
    </recommendedName>
</protein>
<comment type="caution">
    <text evidence="2">The sequence shown here is derived from an EMBL/GenBank/DDBJ whole genome shotgun (WGS) entry which is preliminary data.</text>
</comment>
<dbReference type="OMA" id="IEANECT"/>
<gene>
    <name evidence="2" type="ORF">TRAPUB_530</name>
</gene>
<evidence type="ECO:0008006" key="4">
    <source>
        <dbReference type="Google" id="ProtNLM"/>
    </source>
</evidence>
<dbReference type="EMBL" id="MNAD01001029">
    <property type="protein sequence ID" value="OJT08603.1"/>
    <property type="molecule type" value="Genomic_DNA"/>
</dbReference>
<evidence type="ECO:0000256" key="1">
    <source>
        <dbReference type="SAM" id="SignalP"/>
    </source>
</evidence>
<feature type="chain" id="PRO_5013177275" description="Hydrophobin" evidence="1">
    <location>
        <begin position="20"/>
        <end position="150"/>
    </location>
</feature>
<evidence type="ECO:0000313" key="3">
    <source>
        <dbReference type="Proteomes" id="UP000184267"/>
    </source>
</evidence>
<name>A0A1M2VM10_TRAPU</name>
<keyword evidence="1" id="KW-0732">Signal</keyword>
<proteinExistence type="predicted"/>
<reference evidence="2 3" key="1">
    <citation type="submission" date="2016-10" db="EMBL/GenBank/DDBJ databases">
        <title>Genome sequence of the basidiomycete white-rot fungus Trametes pubescens.</title>
        <authorList>
            <person name="Makela M.R."/>
            <person name="Granchi Z."/>
            <person name="Peng M."/>
            <person name="De Vries R.P."/>
            <person name="Grigoriev I."/>
            <person name="Riley R."/>
            <person name="Hilden K."/>
        </authorList>
    </citation>
    <scope>NUCLEOTIDE SEQUENCE [LARGE SCALE GENOMIC DNA]</scope>
    <source>
        <strain evidence="2 3">FBCC735</strain>
    </source>
</reference>
<accession>A0A1M2VM10</accession>
<organism evidence="2 3">
    <name type="scientific">Trametes pubescens</name>
    <name type="common">White-rot fungus</name>
    <dbReference type="NCBI Taxonomy" id="154538"/>
    <lineage>
        <taxon>Eukaryota</taxon>
        <taxon>Fungi</taxon>
        <taxon>Dikarya</taxon>
        <taxon>Basidiomycota</taxon>
        <taxon>Agaricomycotina</taxon>
        <taxon>Agaricomycetes</taxon>
        <taxon>Polyporales</taxon>
        <taxon>Polyporaceae</taxon>
        <taxon>Trametes</taxon>
    </lineage>
</organism>
<sequence>MRYSLAAIVFALFGHSVVATPVTPDLAAIGASLPVVQLGPPSAASVSLPLSSLRNNTTLRADAIDPILLLCSGTNCQACNVFDMVDLLTDTCFPAGLTFVSAAYVVTNQLGLSFTPSVGTSGCASILELPTPNTCFNINGGTFNTFALLN</sequence>